<keyword evidence="1" id="KW-0812">Transmembrane</keyword>
<protein>
    <submittedName>
        <fullName evidence="2">DUF4192 family protein</fullName>
    </submittedName>
</protein>
<dbReference type="OrthoDB" id="4954868at2"/>
<keyword evidence="1" id="KW-0472">Membrane</keyword>
<dbReference type="AlphaFoldDB" id="A0A5B0EDP2"/>
<evidence type="ECO:0000313" key="2">
    <source>
        <dbReference type="EMBL" id="KAA0977184.1"/>
    </source>
</evidence>
<sequence>MKSIKATTMAEVTAVAIHGIGFIPTSSVVLMLTNDNGLLATLRVDASPEAPAEEWAQQITTYVHRVSDANSVILLSFENEKAMTTQQFRALGDTLARAGCPIRNSVLITDGWVMDYDGDSTDAVEFSTVAESNAALALMVSTTKAAKMAADIPACTTPASISDLEKFINDAHHMGSEDEETRAVVRGTLADMVGGYRHNGKVSPQHAAWLAGICTNKGVRDLLFASLATTSDDAGTISAVLMGEKAPEDWEFFLTGADAVYTALEFIPEASRTDLLAGVGWARWIDGQGSEAMKFLALALESDPEHRLTTLLITLINTGELPRSASTKR</sequence>
<proteinExistence type="predicted"/>
<dbReference type="Pfam" id="PF13830">
    <property type="entry name" value="DUF4192"/>
    <property type="match status" value="1"/>
</dbReference>
<evidence type="ECO:0000256" key="1">
    <source>
        <dbReference type="SAM" id="Phobius"/>
    </source>
</evidence>
<keyword evidence="1" id="KW-1133">Transmembrane helix</keyword>
<evidence type="ECO:0000313" key="3">
    <source>
        <dbReference type="Proteomes" id="UP000323856"/>
    </source>
</evidence>
<dbReference type="InterPro" id="IPR025447">
    <property type="entry name" value="DUF4192"/>
</dbReference>
<accession>A0A5B0EDP2</accession>
<feature type="transmembrane region" description="Helical" evidence="1">
    <location>
        <begin position="12"/>
        <end position="32"/>
    </location>
</feature>
<name>A0A5B0EDP2_9MICC</name>
<dbReference type="Proteomes" id="UP000323856">
    <property type="component" value="Unassembled WGS sequence"/>
</dbReference>
<organism evidence="2 3">
    <name type="scientific">Paeniglutamicibacter gangotriensis</name>
    <dbReference type="NCBI Taxonomy" id="254787"/>
    <lineage>
        <taxon>Bacteria</taxon>
        <taxon>Bacillati</taxon>
        <taxon>Actinomycetota</taxon>
        <taxon>Actinomycetes</taxon>
        <taxon>Micrococcales</taxon>
        <taxon>Micrococcaceae</taxon>
        <taxon>Paeniglutamicibacter</taxon>
    </lineage>
</organism>
<dbReference type="RefSeq" id="WP_149619559.1">
    <property type="nucleotide sequence ID" value="NZ_VOBL01000008.1"/>
</dbReference>
<comment type="caution">
    <text evidence="2">The sequence shown here is derived from an EMBL/GenBank/DDBJ whole genome shotgun (WGS) entry which is preliminary data.</text>
</comment>
<gene>
    <name evidence="2" type="ORF">FQ154_09825</name>
</gene>
<dbReference type="EMBL" id="VOBL01000008">
    <property type="protein sequence ID" value="KAA0977184.1"/>
    <property type="molecule type" value="Genomic_DNA"/>
</dbReference>
<reference evidence="2 3" key="1">
    <citation type="submission" date="2019-07" db="EMBL/GenBank/DDBJ databases">
        <title>Analysis of the biochemical properties, biological activity and biotechnological potential of siderophores and biosurfactants produced by Antarctic psychrotolerant bacteria.</title>
        <authorList>
            <person name="Styczynski M."/>
            <person name="Krucon T."/>
            <person name="Decewicz P."/>
            <person name="Dziewit L."/>
        </authorList>
    </citation>
    <scope>NUCLEOTIDE SEQUENCE [LARGE SCALE GENOMIC DNA]</scope>
    <source>
        <strain evidence="2 3">ANT_H27</strain>
    </source>
</reference>